<accession>A0A2A6FTR7</accession>
<dbReference type="EMBL" id="NAEP01000027">
    <property type="protein sequence ID" value="PDQ35833.1"/>
    <property type="molecule type" value="Genomic_DNA"/>
</dbReference>
<organism evidence="1 2">
    <name type="scientific">Candidatus Lumbricidiphila eiseniae</name>
    <dbReference type="NCBI Taxonomy" id="1969409"/>
    <lineage>
        <taxon>Bacteria</taxon>
        <taxon>Bacillati</taxon>
        <taxon>Actinomycetota</taxon>
        <taxon>Actinomycetes</taxon>
        <taxon>Micrococcales</taxon>
        <taxon>Microbacteriaceae</taxon>
        <taxon>Candidatus Lumbricidiphila</taxon>
    </lineage>
</organism>
<dbReference type="Proteomes" id="UP000219994">
    <property type="component" value="Unassembled WGS sequence"/>
</dbReference>
<proteinExistence type="predicted"/>
<dbReference type="AlphaFoldDB" id="A0A2A6FTR7"/>
<evidence type="ECO:0000313" key="1">
    <source>
        <dbReference type="EMBL" id="PDQ35833.1"/>
    </source>
</evidence>
<evidence type="ECO:0000313" key="2">
    <source>
        <dbReference type="Proteomes" id="UP000219994"/>
    </source>
</evidence>
<comment type="caution">
    <text evidence="1">The sequence shown here is derived from an EMBL/GenBank/DDBJ whole genome shotgun (WGS) entry which is preliminary data.</text>
</comment>
<gene>
    <name evidence="1" type="ORF">B5766_03785</name>
</gene>
<sequence>MPTFTVPTFTAPRVTVPTFTAPRVTVPTFTAPRVTVPTPPECSEICHPPMLSSRRFASGFLRPLPAHSRKQHECSTGS</sequence>
<protein>
    <submittedName>
        <fullName evidence="1">Uncharacterized protein</fullName>
    </submittedName>
</protein>
<name>A0A2A6FTR7_9MICO</name>
<reference evidence="2" key="1">
    <citation type="submission" date="2017-03" db="EMBL/GenBank/DDBJ databases">
        <authorList>
            <person name="Lund M.B."/>
        </authorList>
    </citation>
    <scope>NUCLEOTIDE SEQUENCE [LARGE SCALE GENOMIC DNA]</scope>
</reference>